<protein>
    <submittedName>
        <fullName evidence="1">CHAT domain-containing protein</fullName>
    </submittedName>
</protein>
<organism evidence="1 2">
    <name type="scientific">Vararia minispora EC-137</name>
    <dbReference type="NCBI Taxonomy" id="1314806"/>
    <lineage>
        <taxon>Eukaryota</taxon>
        <taxon>Fungi</taxon>
        <taxon>Dikarya</taxon>
        <taxon>Basidiomycota</taxon>
        <taxon>Agaricomycotina</taxon>
        <taxon>Agaricomycetes</taxon>
        <taxon>Russulales</taxon>
        <taxon>Lachnocladiaceae</taxon>
        <taxon>Vararia</taxon>
    </lineage>
</organism>
<comment type="caution">
    <text evidence="1">The sequence shown here is derived from an EMBL/GenBank/DDBJ whole genome shotgun (WGS) entry which is preliminary data.</text>
</comment>
<sequence>MSAEVAPPADISPSDFLSRHGVEHDTADNLGMAKQFQVLTEMFGARFEEYGNLEDIKNCIFSAKQALTLTPNDHPSLADRYNDLGRAFMIRFGCLEDGDLDDLNQGIPMLQQCVHITADDHPEKASRLNNLRLAFQIRFERKVQQHILDLDDLSHAISVCQRAVELTRDDEPDKVSRVGDLGIILLNRFKLTGTCDDLSRSIAAFQQTVDLVANNHTDKIAWLINLSGALQIRFERNGDVDDLSRAISATEAAVCLAPEGHPKQALCFSHLAGTSLAQFVRSGDSSDFSRAITAGHRAIQLIPDDGDPSKAACYSNLAAAFLAHFERVGEVEDLTQAISAGQSAVSLASNMHPDKVTYLTNLVLAFRHRFDYAGDLEDLSQAIAAGQLAIELFPSGHPSTPLCFINLSGAFYARFERLGDVDDLSQSIAAGQRAAGLITDDNPDKAICLNHLSAAFQAEFTRLRDPISLSQAVTTGQAAVKLAPEGHPNKALHLNTLSAAFLSRFKYGRDVDDLGQAVSTGQKSIELLPDNHPRRAAHLNNLGLALQDLFHHSGDIPALSQAISVGEQAVSLTPDGHPDRASHIFNLAQALSSRFVLTGHTSDLASAINYLRSASEDPVGVPRSRFRAASEWGRLCASNKDLPSPLPAFEQLVSLIPLVVTLGHPIEHRFIDVANEIGDAVNYAAAVASAEGRPDLALEWLEAGRGIVWSQFFQLRTPIDDLRSRHPEVAEKFEHLSRSLQSSPAGFGGTMPDDISTRLRFAREFETLLTDIRNLEGFEGFLLPQKYPQLIDALSRAQLDGPVVVINVHDLRCDAFAFSPSGIFRHIPLQQFTVERADAMRSLCKSLNMGRARHSNGDSDAPGTSTERGTLQFRSRMDKRARNLLGFLWYVVVYPILKAVEDLLWETTMERKPHIIWCPTGPLAFLPLHAAGLYGHGSQPKAFDFVASSYTPSLSALIYASSKPSDSRIIGTPSLLCVAQEKTASAPHLPPLSGTIEEMRVLKSRFSDRITCLEGARATTAEVLKATRQHTWIHLACHGTQDEEDPTDSAFLLHDGRLTLSDLIHESAAGGELAFLSACETAMGDSTIPDEAVHLAAGMLAVGYRGVVGTMWSIGDADAPLVADTFYATLLEDRSRGLVTGAQTGAAYALDSAVKKLQEDVGEDDFVRWVPFIHFGF</sequence>
<evidence type="ECO:0000313" key="2">
    <source>
        <dbReference type="Proteomes" id="UP000814128"/>
    </source>
</evidence>
<gene>
    <name evidence="1" type="ORF">K488DRAFT_87862</name>
</gene>
<keyword evidence="2" id="KW-1185">Reference proteome</keyword>
<proteinExistence type="predicted"/>
<evidence type="ECO:0000313" key="1">
    <source>
        <dbReference type="EMBL" id="KAI0030332.1"/>
    </source>
</evidence>
<reference evidence="1" key="2">
    <citation type="journal article" date="2022" name="New Phytol.">
        <title>Evolutionary transition to the ectomycorrhizal habit in the genomes of a hyperdiverse lineage of mushroom-forming fungi.</title>
        <authorList>
            <person name="Looney B."/>
            <person name="Miyauchi S."/>
            <person name="Morin E."/>
            <person name="Drula E."/>
            <person name="Courty P.E."/>
            <person name="Kohler A."/>
            <person name="Kuo A."/>
            <person name="LaButti K."/>
            <person name="Pangilinan J."/>
            <person name="Lipzen A."/>
            <person name="Riley R."/>
            <person name="Andreopoulos W."/>
            <person name="He G."/>
            <person name="Johnson J."/>
            <person name="Nolan M."/>
            <person name="Tritt A."/>
            <person name="Barry K.W."/>
            <person name="Grigoriev I.V."/>
            <person name="Nagy L.G."/>
            <person name="Hibbett D."/>
            <person name="Henrissat B."/>
            <person name="Matheny P.B."/>
            <person name="Labbe J."/>
            <person name="Martin F.M."/>
        </authorList>
    </citation>
    <scope>NUCLEOTIDE SEQUENCE</scope>
    <source>
        <strain evidence="1">EC-137</strain>
    </source>
</reference>
<reference evidence="1" key="1">
    <citation type="submission" date="2021-02" db="EMBL/GenBank/DDBJ databases">
        <authorList>
            <consortium name="DOE Joint Genome Institute"/>
            <person name="Ahrendt S."/>
            <person name="Looney B.P."/>
            <person name="Miyauchi S."/>
            <person name="Morin E."/>
            <person name="Drula E."/>
            <person name="Courty P.E."/>
            <person name="Chicoki N."/>
            <person name="Fauchery L."/>
            <person name="Kohler A."/>
            <person name="Kuo A."/>
            <person name="Labutti K."/>
            <person name="Pangilinan J."/>
            <person name="Lipzen A."/>
            <person name="Riley R."/>
            <person name="Andreopoulos W."/>
            <person name="He G."/>
            <person name="Johnson J."/>
            <person name="Barry K.W."/>
            <person name="Grigoriev I.V."/>
            <person name="Nagy L."/>
            <person name="Hibbett D."/>
            <person name="Henrissat B."/>
            <person name="Matheny P.B."/>
            <person name="Labbe J."/>
            <person name="Martin F."/>
        </authorList>
    </citation>
    <scope>NUCLEOTIDE SEQUENCE</scope>
    <source>
        <strain evidence="1">EC-137</strain>
    </source>
</reference>
<dbReference type="EMBL" id="MU273627">
    <property type="protein sequence ID" value="KAI0030332.1"/>
    <property type="molecule type" value="Genomic_DNA"/>
</dbReference>
<accession>A0ACB8QFA8</accession>
<dbReference type="Proteomes" id="UP000814128">
    <property type="component" value="Unassembled WGS sequence"/>
</dbReference>
<name>A0ACB8QFA8_9AGAM</name>